<keyword evidence="17" id="KW-1185">Reference proteome</keyword>
<dbReference type="PANTHER" id="PTHR42944">
    <property type="entry name" value="ADENINE DNA GLYCOSYLASE"/>
    <property type="match status" value="1"/>
</dbReference>
<dbReference type="InterPro" id="IPR015797">
    <property type="entry name" value="NUDIX_hydrolase-like_dom_sf"/>
</dbReference>
<evidence type="ECO:0000256" key="11">
    <source>
        <dbReference type="ARBA" id="ARBA00023014"/>
    </source>
</evidence>
<evidence type="ECO:0000256" key="9">
    <source>
        <dbReference type="ARBA" id="ARBA00022801"/>
    </source>
</evidence>
<dbReference type="GO" id="GO:0000701">
    <property type="term" value="F:purine-specific mismatch base pair DNA N-glycosylase activity"/>
    <property type="evidence" value="ECO:0007669"/>
    <property type="project" value="UniProtKB-EC"/>
</dbReference>
<dbReference type="SMART" id="SM00525">
    <property type="entry name" value="FES"/>
    <property type="match status" value="1"/>
</dbReference>
<dbReference type="GO" id="GO:0006298">
    <property type="term" value="P:mismatch repair"/>
    <property type="evidence" value="ECO:0007669"/>
    <property type="project" value="TreeGrafter"/>
</dbReference>
<dbReference type="InterPro" id="IPR003651">
    <property type="entry name" value="Endonuclease3_FeS-loop_motif"/>
</dbReference>
<protein>
    <recommendedName>
        <fullName evidence="5 14">Adenine DNA glycosylase</fullName>
        <ecNumber evidence="4 14">3.2.2.31</ecNumber>
    </recommendedName>
</protein>
<dbReference type="InterPro" id="IPR000445">
    <property type="entry name" value="HhH_motif"/>
</dbReference>
<reference evidence="16 17" key="1">
    <citation type="submission" date="2016-11" db="EMBL/GenBank/DDBJ databases">
        <title>Description of two novel members of the family Erysipelotrichaceae: Ileibacterium lipovorans gen. nov., sp. nov. and Dubosiella newyorkensis, gen. nov., sp. nov.</title>
        <authorList>
            <person name="Cox L.M."/>
            <person name="Sohn J."/>
            <person name="Tyrrell K.L."/>
            <person name="Citron D.M."/>
            <person name="Lawson P.A."/>
            <person name="Patel N.B."/>
            <person name="Iizumi T."/>
            <person name="Perez-Perez G.I."/>
            <person name="Goldstein E.J."/>
            <person name="Blaser M.J."/>
        </authorList>
    </citation>
    <scope>NUCLEOTIDE SEQUENCE [LARGE SCALE GENOMIC DNA]</scope>
    <source>
        <strain evidence="16 17">NYU-BL-A4</strain>
    </source>
</reference>
<dbReference type="InterPro" id="IPR029119">
    <property type="entry name" value="MutY_C"/>
</dbReference>
<evidence type="ECO:0000256" key="3">
    <source>
        <dbReference type="ARBA" id="ARBA00008343"/>
    </source>
</evidence>
<dbReference type="GO" id="GO:0006284">
    <property type="term" value="P:base-excision repair"/>
    <property type="evidence" value="ECO:0007669"/>
    <property type="project" value="UniProtKB-UniRule"/>
</dbReference>
<keyword evidence="11" id="KW-0411">Iron-sulfur</keyword>
<feature type="domain" description="HhH-GPD" evidence="15">
    <location>
        <begin position="36"/>
        <end position="186"/>
    </location>
</feature>
<dbReference type="EMBL" id="MPKA01000113">
    <property type="protein sequence ID" value="OLU44385.1"/>
    <property type="molecule type" value="Genomic_DNA"/>
</dbReference>
<dbReference type="Gene3D" id="1.10.340.30">
    <property type="entry name" value="Hypothetical protein, domain 2"/>
    <property type="match status" value="1"/>
</dbReference>
<dbReference type="STRING" id="1862672.BO225_10905"/>
<proteinExistence type="inferred from homology"/>
<comment type="similarity">
    <text evidence="3 14">Belongs to the Nth/MutY family.</text>
</comment>
<dbReference type="GO" id="GO:0046872">
    <property type="term" value="F:metal ion binding"/>
    <property type="evidence" value="ECO:0007669"/>
    <property type="project" value="UniProtKB-UniRule"/>
</dbReference>
<dbReference type="AlphaFoldDB" id="A0A1U7NK51"/>
<sequence>MKTMQNELLEWYAKNHRDLAFRKDQDAYKIWISEIMAQQTRIEAMLPYFERFLILFPNLTALANADDEALHKAWQGLGYYSRCRNLKKCAIECMKRFHGELPKTKAELKTLPGIGEYTAGAIASIAYKEKVSAIDGNVIRVFSRLYDIQEDVTSIKTRRKIESLVDRSLVQPIDQYNQAIMELGALICIPKVPKCSACPIREFCQASDPASLPIKPEKKKRKKEKKVLYVWVHDGRVHLNKRKATGLLANMYEFDEKLPAHYESVVSLGEYTHIFSHVEWEMQANLVYTNKEDSGFYAMDEIENEIALPSAFKPFYERLKEVIFDEEKN</sequence>
<dbReference type="CDD" id="cd03431">
    <property type="entry name" value="NUDIX_DNA_Glycosylase_C-MutY"/>
    <property type="match status" value="1"/>
</dbReference>
<dbReference type="GO" id="GO:0035485">
    <property type="term" value="F:adenine/guanine mispair binding"/>
    <property type="evidence" value="ECO:0007669"/>
    <property type="project" value="TreeGrafter"/>
</dbReference>
<evidence type="ECO:0000259" key="15">
    <source>
        <dbReference type="SMART" id="SM00478"/>
    </source>
</evidence>
<evidence type="ECO:0000256" key="2">
    <source>
        <dbReference type="ARBA" id="ARBA00002933"/>
    </source>
</evidence>
<dbReference type="InterPro" id="IPR003265">
    <property type="entry name" value="HhH-GPD_domain"/>
</dbReference>
<dbReference type="GO" id="GO:0034039">
    <property type="term" value="F:8-oxo-7,8-dihydroguanine DNA N-glycosylase activity"/>
    <property type="evidence" value="ECO:0007669"/>
    <property type="project" value="TreeGrafter"/>
</dbReference>
<gene>
    <name evidence="16" type="ORF">BO225_10905</name>
</gene>
<keyword evidence="9" id="KW-0378">Hydrolase</keyword>
<dbReference type="InterPro" id="IPR004036">
    <property type="entry name" value="Endonuclease-III-like_CS2"/>
</dbReference>
<evidence type="ECO:0000256" key="14">
    <source>
        <dbReference type="RuleBase" id="RU365096"/>
    </source>
</evidence>
<evidence type="ECO:0000256" key="10">
    <source>
        <dbReference type="ARBA" id="ARBA00023004"/>
    </source>
</evidence>
<name>A0A1U7NK51_9FIRM</name>
<evidence type="ECO:0000313" key="17">
    <source>
        <dbReference type="Proteomes" id="UP000186705"/>
    </source>
</evidence>
<evidence type="ECO:0000256" key="1">
    <source>
        <dbReference type="ARBA" id="ARBA00000843"/>
    </source>
</evidence>
<dbReference type="InterPro" id="IPR011257">
    <property type="entry name" value="DNA_glycosylase"/>
</dbReference>
<comment type="cofactor">
    <cofactor evidence="14">
        <name>[4Fe-4S] cluster</name>
        <dbReference type="ChEBI" id="CHEBI:49883"/>
    </cofactor>
    <text evidence="14">Binds 1 [4Fe-4S] cluster.</text>
</comment>
<evidence type="ECO:0000256" key="5">
    <source>
        <dbReference type="ARBA" id="ARBA00022023"/>
    </source>
</evidence>
<dbReference type="InterPro" id="IPR044298">
    <property type="entry name" value="MIG/MutY"/>
</dbReference>
<dbReference type="Pfam" id="PF00730">
    <property type="entry name" value="HhH-GPD"/>
    <property type="match status" value="1"/>
</dbReference>
<evidence type="ECO:0000256" key="4">
    <source>
        <dbReference type="ARBA" id="ARBA00012045"/>
    </source>
</evidence>
<keyword evidence="10 14" id="KW-0408">Iron</keyword>
<keyword evidence="13 14" id="KW-0326">Glycosidase</keyword>
<organism evidence="16 17">
    <name type="scientific">Dubosiella newyorkensis</name>
    <dbReference type="NCBI Taxonomy" id="1862672"/>
    <lineage>
        <taxon>Bacteria</taxon>
        <taxon>Bacillati</taxon>
        <taxon>Bacillota</taxon>
        <taxon>Erysipelotrichia</taxon>
        <taxon>Erysipelotrichales</taxon>
        <taxon>Erysipelotrichaceae</taxon>
        <taxon>Dubosiella</taxon>
    </lineage>
</organism>
<dbReference type="Pfam" id="PF14815">
    <property type="entry name" value="NUDIX_4"/>
    <property type="match status" value="1"/>
</dbReference>
<keyword evidence="6" id="KW-0004">4Fe-4S</keyword>
<comment type="catalytic activity">
    <reaction evidence="1 14">
        <text>Hydrolyzes free adenine bases from 7,8-dihydro-8-oxoguanine:adenine mismatched double-stranded DNA, leaving an apurinic site.</text>
        <dbReference type="EC" id="3.2.2.31"/>
    </reaction>
</comment>
<dbReference type="GO" id="GO:0051539">
    <property type="term" value="F:4 iron, 4 sulfur cluster binding"/>
    <property type="evidence" value="ECO:0007669"/>
    <property type="project" value="UniProtKB-UniRule"/>
</dbReference>
<dbReference type="GO" id="GO:0032357">
    <property type="term" value="F:oxidized purine DNA binding"/>
    <property type="evidence" value="ECO:0007669"/>
    <property type="project" value="TreeGrafter"/>
</dbReference>
<dbReference type="EC" id="3.2.2.31" evidence="4 14"/>
<evidence type="ECO:0000256" key="8">
    <source>
        <dbReference type="ARBA" id="ARBA00022763"/>
    </source>
</evidence>
<dbReference type="CDD" id="cd00056">
    <property type="entry name" value="ENDO3c"/>
    <property type="match status" value="1"/>
</dbReference>
<dbReference type="NCBIfam" id="TIGR01084">
    <property type="entry name" value="mutY"/>
    <property type="match status" value="1"/>
</dbReference>
<evidence type="ECO:0000313" key="16">
    <source>
        <dbReference type="EMBL" id="OLU44385.1"/>
    </source>
</evidence>
<evidence type="ECO:0000256" key="6">
    <source>
        <dbReference type="ARBA" id="ARBA00022485"/>
    </source>
</evidence>
<evidence type="ECO:0000256" key="7">
    <source>
        <dbReference type="ARBA" id="ARBA00022723"/>
    </source>
</evidence>
<evidence type="ECO:0000256" key="13">
    <source>
        <dbReference type="ARBA" id="ARBA00023295"/>
    </source>
</evidence>
<dbReference type="SUPFAM" id="SSF55811">
    <property type="entry name" value="Nudix"/>
    <property type="match status" value="1"/>
</dbReference>
<keyword evidence="7" id="KW-0479">Metal-binding</keyword>
<dbReference type="SMART" id="SM00478">
    <property type="entry name" value="ENDO3c"/>
    <property type="match status" value="1"/>
</dbReference>
<dbReference type="RefSeq" id="WP_076342274.1">
    <property type="nucleotide sequence ID" value="NZ_CAPDDE010000034.1"/>
</dbReference>
<accession>A0A1U7NK51</accession>
<dbReference type="SUPFAM" id="SSF48150">
    <property type="entry name" value="DNA-glycosylase"/>
    <property type="match status" value="1"/>
</dbReference>
<evidence type="ECO:0000256" key="12">
    <source>
        <dbReference type="ARBA" id="ARBA00023204"/>
    </source>
</evidence>
<dbReference type="FunFam" id="1.10.340.30:FF:000002">
    <property type="entry name" value="Adenine DNA glycosylase"/>
    <property type="match status" value="1"/>
</dbReference>
<dbReference type="InterPro" id="IPR005760">
    <property type="entry name" value="A/G_AdeGlyc_MutY"/>
</dbReference>
<dbReference type="InterPro" id="IPR023170">
    <property type="entry name" value="HhH_base_excis_C"/>
</dbReference>
<dbReference type="Proteomes" id="UP000186705">
    <property type="component" value="Unassembled WGS sequence"/>
</dbReference>
<dbReference type="PROSITE" id="PS01155">
    <property type="entry name" value="ENDONUCLEASE_III_2"/>
    <property type="match status" value="1"/>
</dbReference>
<dbReference type="Pfam" id="PF00633">
    <property type="entry name" value="HHH"/>
    <property type="match status" value="1"/>
</dbReference>
<dbReference type="PANTHER" id="PTHR42944:SF1">
    <property type="entry name" value="ADENINE DNA GLYCOSYLASE"/>
    <property type="match status" value="1"/>
</dbReference>
<keyword evidence="8 14" id="KW-0227">DNA damage</keyword>
<comment type="caution">
    <text evidence="16">The sequence shown here is derived from an EMBL/GenBank/DDBJ whole genome shotgun (WGS) entry which is preliminary data.</text>
</comment>
<dbReference type="Gene3D" id="1.10.1670.10">
    <property type="entry name" value="Helix-hairpin-Helix base-excision DNA repair enzymes (C-terminal)"/>
    <property type="match status" value="1"/>
</dbReference>
<keyword evidence="12" id="KW-0234">DNA repair</keyword>
<comment type="function">
    <text evidence="2">Adenine glycosylase active on G-A mispairs. MutY also corrects error-prone DNA synthesis past GO lesions which are due to the oxidatively damaged form of guanine: 7,8-dihydro-8-oxoguanine (8-oxo-dGTP).</text>
</comment>